<reference evidence="8 9" key="1">
    <citation type="submission" date="2022-03" db="EMBL/GenBank/DDBJ databases">
        <title>Complete genome analysis of Roseomonas KG 17.1 : a prolific producer of plant growth promoters.</title>
        <authorList>
            <person name="Saadouli I."/>
            <person name="Najjari A."/>
            <person name="Mosbah A."/>
            <person name="Ouzari H.I."/>
        </authorList>
    </citation>
    <scope>NUCLEOTIDE SEQUENCE [LARGE SCALE GENOMIC DNA]</scope>
    <source>
        <strain evidence="8 9">KG17-1</strain>
    </source>
</reference>
<name>A0ABS9W2N0_9PROT</name>
<keyword evidence="5 6" id="KW-0067">ATP-binding</keyword>
<evidence type="ECO:0000259" key="7">
    <source>
        <dbReference type="PROSITE" id="PS50052"/>
    </source>
</evidence>
<proteinExistence type="inferred from homology"/>
<dbReference type="InterPro" id="IPR012699">
    <property type="entry name" value="PhnN"/>
</dbReference>
<dbReference type="InterPro" id="IPR008145">
    <property type="entry name" value="GK/Ca_channel_bsu"/>
</dbReference>
<comment type="similarity">
    <text evidence="6">Belongs to the ribose 1,5-bisphosphokinase family.</text>
</comment>
<organism evidence="8 9">
    <name type="scientific">Teichococcus vastitatis</name>
    <dbReference type="NCBI Taxonomy" id="2307076"/>
    <lineage>
        <taxon>Bacteria</taxon>
        <taxon>Pseudomonadati</taxon>
        <taxon>Pseudomonadota</taxon>
        <taxon>Alphaproteobacteria</taxon>
        <taxon>Acetobacterales</taxon>
        <taxon>Roseomonadaceae</taxon>
        <taxon>Roseomonas</taxon>
    </lineage>
</organism>
<keyword evidence="3 6" id="KW-0808">Transferase</keyword>
<keyword evidence="9" id="KW-1185">Reference proteome</keyword>
<dbReference type="HAMAP" id="MF_00836">
    <property type="entry name" value="PhnN"/>
    <property type="match status" value="1"/>
</dbReference>
<dbReference type="PROSITE" id="PS50052">
    <property type="entry name" value="GUANYLATE_KINASE_2"/>
    <property type="match status" value="1"/>
</dbReference>
<evidence type="ECO:0000313" key="8">
    <source>
        <dbReference type="EMBL" id="MCI0753539.1"/>
    </source>
</evidence>
<dbReference type="Proteomes" id="UP001201985">
    <property type="component" value="Unassembled WGS sequence"/>
</dbReference>
<dbReference type="EC" id="2.7.4.23" evidence="6"/>
<comment type="pathway">
    <text evidence="2 6">Metabolic intermediate biosynthesis; 5-phospho-alpha-D-ribose 1-diphosphate biosynthesis; 5-phospho-alpha-D-ribose 1-diphosphate from D-ribose 5-phosphate (route II): step 3/3.</text>
</comment>
<dbReference type="Pfam" id="PF00625">
    <property type="entry name" value="Guanylate_kin"/>
    <property type="match status" value="1"/>
</dbReference>
<feature type="domain" description="Guanylate kinase-like" evidence="7">
    <location>
        <begin position="11"/>
        <end position="193"/>
    </location>
</feature>
<comment type="function">
    <text evidence="6">Catalyzes the phosphorylation of ribose 1,5-bisphosphate to 5-phospho-D-ribosyl alpha-1-diphosphate (PRPP).</text>
</comment>
<evidence type="ECO:0000256" key="2">
    <source>
        <dbReference type="ARBA" id="ARBA00005069"/>
    </source>
</evidence>
<gene>
    <name evidence="6 8" type="primary">phnN</name>
    <name evidence="8" type="ORF">MON41_07175</name>
</gene>
<protein>
    <recommendedName>
        <fullName evidence="6">Ribose 1,5-bisphosphate phosphokinase PhnN</fullName>
        <ecNumber evidence="6">2.7.4.23</ecNumber>
    </recommendedName>
    <alternativeName>
        <fullName evidence="6">Ribose 1,5-bisphosphokinase</fullName>
    </alternativeName>
</protein>
<sequence length="194" mass="21336">MSRDDAASRSGRLVAVVGPSGAGKDTLLSAVRQRLSEDERFVFVRRLITRPPETSLHGGAEDHEPVSEETFAALCQNGGFALHWQAHGLRYGIPQTIEPALACGRVVVANLSRAVLSEVPPRYRLRVLQVMAPAAILQQRLQQRGREDADSIAQRLRRQAELPPGLDLRVIHNDASPETGAERLYISLMDCLTN</sequence>
<feature type="binding site" evidence="6">
    <location>
        <begin position="18"/>
        <end position="25"/>
    </location>
    <ligand>
        <name>ATP</name>
        <dbReference type="ChEBI" id="CHEBI:30616"/>
    </ligand>
</feature>
<accession>A0ABS9W2N0</accession>
<comment type="caution">
    <text evidence="8">The sequence shown here is derived from an EMBL/GenBank/DDBJ whole genome shotgun (WGS) entry which is preliminary data.</text>
</comment>
<dbReference type="PANTHER" id="PTHR23117:SF8">
    <property type="entry name" value="RIBOSE 1,5-BISPHOSPHATE PHOSPHOKINASE PHNN"/>
    <property type="match status" value="1"/>
</dbReference>
<dbReference type="NCBIfam" id="TIGR02322">
    <property type="entry name" value="phosphon_PhnN"/>
    <property type="match status" value="1"/>
</dbReference>
<comment type="catalytic activity">
    <reaction evidence="1 6">
        <text>alpha-D-ribose 1,5-bisphosphate + ATP = 5-phospho-alpha-D-ribose 1-diphosphate + ADP</text>
        <dbReference type="Rhea" id="RHEA:20109"/>
        <dbReference type="ChEBI" id="CHEBI:30616"/>
        <dbReference type="ChEBI" id="CHEBI:58017"/>
        <dbReference type="ChEBI" id="CHEBI:68688"/>
        <dbReference type="ChEBI" id="CHEBI:456216"/>
        <dbReference type="EC" id="2.7.4.23"/>
    </reaction>
</comment>
<evidence type="ECO:0000256" key="3">
    <source>
        <dbReference type="ARBA" id="ARBA00022679"/>
    </source>
</evidence>
<evidence type="ECO:0000256" key="5">
    <source>
        <dbReference type="ARBA" id="ARBA00022840"/>
    </source>
</evidence>
<dbReference type="SMART" id="SM00072">
    <property type="entry name" value="GuKc"/>
    <property type="match status" value="1"/>
</dbReference>
<keyword evidence="4 6" id="KW-0547">Nucleotide-binding</keyword>
<dbReference type="InterPro" id="IPR027417">
    <property type="entry name" value="P-loop_NTPase"/>
</dbReference>
<evidence type="ECO:0000256" key="6">
    <source>
        <dbReference type="HAMAP-Rule" id="MF_00836"/>
    </source>
</evidence>
<dbReference type="PANTHER" id="PTHR23117">
    <property type="entry name" value="GUANYLATE KINASE-RELATED"/>
    <property type="match status" value="1"/>
</dbReference>
<dbReference type="EMBL" id="JALBUU010000004">
    <property type="protein sequence ID" value="MCI0753539.1"/>
    <property type="molecule type" value="Genomic_DNA"/>
</dbReference>
<dbReference type="SUPFAM" id="SSF52540">
    <property type="entry name" value="P-loop containing nucleoside triphosphate hydrolases"/>
    <property type="match status" value="1"/>
</dbReference>
<dbReference type="RefSeq" id="WP_120010189.1">
    <property type="nucleotide sequence ID" value="NZ_JALBUU010000004.1"/>
</dbReference>
<evidence type="ECO:0000313" key="9">
    <source>
        <dbReference type="Proteomes" id="UP001201985"/>
    </source>
</evidence>
<evidence type="ECO:0000256" key="1">
    <source>
        <dbReference type="ARBA" id="ARBA00000373"/>
    </source>
</evidence>
<evidence type="ECO:0000256" key="4">
    <source>
        <dbReference type="ARBA" id="ARBA00022741"/>
    </source>
</evidence>
<dbReference type="Gene3D" id="3.40.50.300">
    <property type="entry name" value="P-loop containing nucleotide triphosphate hydrolases"/>
    <property type="match status" value="1"/>
</dbReference>
<dbReference type="InterPro" id="IPR008144">
    <property type="entry name" value="Guanylate_kin-like_dom"/>
</dbReference>